<evidence type="ECO:0000313" key="2">
    <source>
        <dbReference type="EMBL" id="PTX42996.1"/>
    </source>
</evidence>
<dbReference type="AlphaFoldDB" id="A0A2T6AGS7"/>
<sequence>MKKSLYISYSFVLALAVLLSVASCVEPIEIELDEPESILVVEGIITDELKQQEIKLSRSFPVDENGPNPVSGAKVIVSSSNGANYTFFESEAGTYLSNSAFQVNLGEDYTLEIETEEGVYESTTARSETTTQISEVSSEKAVLNGEEGVAITVSNTGISGNGGSYYLFKYQETYEIRSPYEKLYDLIINENDDPDTDRDDFLVVPKPEQDYICYVTEPSSDIILSNTEGLTEDSLNGILIRFISKKEYELAYRYSINVTQLKVSPVAFDYYETLKNLSENESVFSQYQPGFLNGNIRSLNNSKEKVIGYFTTATTDSKRLFFDYTDYYDGNNRRPSHTGDCEEYVPNRESLRELLENGQVKLFAEDPPNVYQVIRRGCVDCTQFGSNQKPEFWID</sequence>
<proteinExistence type="predicted"/>
<evidence type="ECO:0000256" key="1">
    <source>
        <dbReference type="SAM" id="SignalP"/>
    </source>
</evidence>
<dbReference type="EMBL" id="QBKQ01000002">
    <property type="protein sequence ID" value="PTX42996.1"/>
    <property type="molecule type" value="Genomic_DNA"/>
</dbReference>
<dbReference type="Proteomes" id="UP000244174">
    <property type="component" value="Unassembled WGS sequence"/>
</dbReference>
<evidence type="ECO:0000313" key="3">
    <source>
        <dbReference type="Proteomes" id="UP000244174"/>
    </source>
</evidence>
<gene>
    <name evidence="2" type="ORF">C8P64_1520</name>
</gene>
<keyword evidence="1" id="KW-0732">Signal</keyword>
<reference evidence="2 3" key="1">
    <citation type="submission" date="2018-04" db="EMBL/GenBank/DDBJ databases">
        <title>Genomic Encyclopedia of Archaeal and Bacterial Type Strains, Phase II (KMG-II): from individual species to whole genera.</title>
        <authorList>
            <person name="Goeker M."/>
        </authorList>
    </citation>
    <scope>NUCLEOTIDE SEQUENCE [LARGE SCALE GENOMIC DNA]</scope>
    <source>
        <strain evidence="2 3">DSM 23082</strain>
    </source>
</reference>
<feature type="signal peptide" evidence="1">
    <location>
        <begin position="1"/>
        <end position="22"/>
    </location>
</feature>
<dbReference type="InterPro" id="IPR025345">
    <property type="entry name" value="DUF4249"/>
</dbReference>
<keyword evidence="3" id="KW-1185">Reference proteome</keyword>
<comment type="caution">
    <text evidence="2">The sequence shown here is derived from an EMBL/GenBank/DDBJ whole genome shotgun (WGS) entry which is preliminary data.</text>
</comment>
<name>A0A2T6AGS7_9FLAO</name>
<protein>
    <submittedName>
        <fullName evidence="2">Uncharacterized protein DUF4249</fullName>
    </submittedName>
</protein>
<organism evidence="2 3">
    <name type="scientific">Christiangramia gaetbulicola</name>
    <dbReference type="NCBI Taxonomy" id="703340"/>
    <lineage>
        <taxon>Bacteria</taxon>
        <taxon>Pseudomonadati</taxon>
        <taxon>Bacteroidota</taxon>
        <taxon>Flavobacteriia</taxon>
        <taxon>Flavobacteriales</taxon>
        <taxon>Flavobacteriaceae</taxon>
        <taxon>Christiangramia</taxon>
    </lineage>
</organism>
<feature type="chain" id="PRO_5015431601" evidence="1">
    <location>
        <begin position="23"/>
        <end position="395"/>
    </location>
</feature>
<accession>A0A2T6AGS7</accession>
<dbReference type="RefSeq" id="WP_170106644.1">
    <property type="nucleotide sequence ID" value="NZ_QBKQ01000002.1"/>
</dbReference>
<dbReference type="PROSITE" id="PS51257">
    <property type="entry name" value="PROKAR_LIPOPROTEIN"/>
    <property type="match status" value="1"/>
</dbReference>
<dbReference type="Pfam" id="PF14054">
    <property type="entry name" value="DUF4249"/>
    <property type="match status" value="1"/>
</dbReference>